<evidence type="ECO:0000313" key="1">
    <source>
        <dbReference type="EMBL" id="TFK68762.1"/>
    </source>
</evidence>
<gene>
    <name evidence="1" type="ORF">BDN72DRAFT_654757</name>
</gene>
<sequence>MVTKALTARAQNRGWDPSLTKRNGNRMTLAFHLSVMMRLCPEQQVEIELTIQHITFPVRFSAIGIYFVFFTRFLASGLRVFNAWSVGRGPFFL</sequence>
<dbReference type="Proteomes" id="UP000308600">
    <property type="component" value="Unassembled WGS sequence"/>
</dbReference>
<reference evidence="1 2" key="1">
    <citation type="journal article" date="2019" name="Nat. Ecol. Evol.">
        <title>Megaphylogeny resolves global patterns of mushroom evolution.</title>
        <authorList>
            <person name="Varga T."/>
            <person name="Krizsan K."/>
            <person name="Foldi C."/>
            <person name="Dima B."/>
            <person name="Sanchez-Garcia M."/>
            <person name="Sanchez-Ramirez S."/>
            <person name="Szollosi G.J."/>
            <person name="Szarkandi J.G."/>
            <person name="Papp V."/>
            <person name="Albert L."/>
            <person name="Andreopoulos W."/>
            <person name="Angelini C."/>
            <person name="Antonin V."/>
            <person name="Barry K.W."/>
            <person name="Bougher N.L."/>
            <person name="Buchanan P."/>
            <person name="Buyck B."/>
            <person name="Bense V."/>
            <person name="Catcheside P."/>
            <person name="Chovatia M."/>
            <person name="Cooper J."/>
            <person name="Damon W."/>
            <person name="Desjardin D."/>
            <person name="Finy P."/>
            <person name="Geml J."/>
            <person name="Haridas S."/>
            <person name="Hughes K."/>
            <person name="Justo A."/>
            <person name="Karasinski D."/>
            <person name="Kautmanova I."/>
            <person name="Kiss B."/>
            <person name="Kocsube S."/>
            <person name="Kotiranta H."/>
            <person name="LaButti K.M."/>
            <person name="Lechner B.E."/>
            <person name="Liimatainen K."/>
            <person name="Lipzen A."/>
            <person name="Lukacs Z."/>
            <person name="Mihaltcheva S."/>
            <person name="Morgado L.N."/>
            <person name="Niskanen T."/>
            <person name="Noordeloos M.E."/>
            <person name="Ohm R.A."/>
            <person name="Ortiz-Santana B."/>
            <person name="Ovrebo C."/>
            <person name="Racz N."/>
            <person name="Riley R."/>
            <person name="Savchenko A."/>
            <person name="Shiryaev A."/>
            <person name="Soop K."/>
            <person name="Spirin V."/>
            <person name="Szebenyi C."/>
            <person name="Tomsovsky M."/>
            <person name="Tulloss R.E."/>
            <person name="Uehling J."/>
            <person name="Grigoriev I.V."/>
            <person name="Vagvolgyi C."/>
            <person name="Papp T."/>
            <person name="Martin F.M."/>
            <person name="Miettinen O."/>
            <person name="Hibbett D.S."/>
            <person name="Nagy L.G."/>
        </authorList>
    </citation>
    <scope>NUCLEOTIDE SEQUENCE [LARGE SCALE GENOMIC DNA]</scope>
    <source>
        <strain evidence="1 2">NL-1719</strain>
    </source>
</reference>
<evidence type="ECO:0000313" key="2">
    <source>
        <dbReference type="Proteomes" id="UP000308600"/>
    </source>
</evidence>
<name>A0ACD3AT96_9AGAR</name>
<accession>A0ACD3AT96</accession>
<dbReference type="EMBL" id="ML208345">
    <property type="protein sequence ID" value="TFK68762.1"/>
    <property type="molecule type" value="Genomic_DNA"/>
</dbReference>
<keyword evidence="2" id="KW-1185">Reference proteome</keyword>
<protein>
    <submittedName>
        <fullName evidence="1">Uncharacterized protein</fullName>
    </submittedName>
</protein>
<proteinExistence type="predicted"/>
<organism evidence="1 2">
    <name type="scientific">Pluteus cervinus</name>
    <dbReference type="NCBI Taxonomy" id="181527"/>
    <lineage>
        <taxon>Eukaryota</taxon>
        <taxon>Fungi</taxon>
        <taxon>Dikarya</taxon>
        <taxon>Basidiomycota</taxon>
        <taxon>Agaricomycotina</taxon>
        <taxon>Agaricomycetes</taxon>
        <taxon>Agaricomycetidae</taxon>
        <taxon>Agaricales</taxon>
        <taxon>Pluteineae</taxon>
        <taxon>Pluteaceae</taxon>
        <taxon>Pluteus</taxon>
    </lineage>
</organism>